<accession>A0A0V0XEF1</accession>
<sequence>MSCSTWTSQAASNASQSFDILFKVRRFRDRAVRVGRKMTDNREKQYPTIWTGHWHESEFFTHCSTLSHAGSLSTSRSAVDSVAPFCTFLLTSSKRVIMGGVKRLFLNKRSTPTPITANILTTFSFTRGEISLPLSLSDLLLANQCSAEFLPCR</sequence>
<organism evidence="1 2">
    <name type="scientific">Trichinella pseudospiralis</name>
    <name type="common">Parasitic roundworm</name>
    <dbReference type="NCBI Taxonomy" id="6337"/>
    <lineage>
        <taxon>Eukaryota</taxon>
        <taxon>Metazoa</taxon>
        <taxon>Ecdysozoa</taxon>
        <taxon>Nematoda</taxon>
        <taxon>Enoplea</taxon>
        <taxon>Dorylaimia</taxon>
        <taxon>Trichinellida</taxon>
        <taxon>Trichinellidae</taxon>
        <taxon>Trichinella</taxon>
    </lineage>
</organism>
<protein>
    <submittedName>
        <fullName evidence="1">Uncharacterized protein</fullName>
    </submittedName>
</protein>
<evidence type="ECO:0000313" key="1">
    <source>
        <dbReference type="EMBL" id="KRX86238.1"/>
    </source>
</evidence>
<proteinExistence type="predicted"/>
<dbReference type="AlphaFoldDB" id="A0A0V0XEF1"/>
<dbReference type="Proteomes" id="UP000054815">
    <property type="component" value="Unassembled WGS sequence"/>
</dbReference>
<comment type="caution">
    <text evidence="1">The sequence shown here is derived from an EMBL/GenBank/DDBJ whole genome shotgun (WGS) entry which is preliminary data.</text>
</comment>
<gene>
    <name evidence="1" type="ORF">T4E_11318</name>
</gene>
<name>A0A0V0XEF1_TRIPS</name>
<reference evidence="1 2" key="1">
    <citation type="submission" date="2015-01" db="EMBL/GenBank/DDBJ databases">
        <title>Evolution of Trichinella species and genotypes.</title>
        <authorList>
            <person name="Korhonen P.K."/>
            <person name="Edoardo P."/>
            <person name="Giuseppe L.R."/>
            <person name="Gasser R.B."/>
        </authorList>
    </citation>
    <scope>NUCLEOTIDE SEQUENCE [LARGE SCALE GENOMIC DNA]</scope>
    <source>
        <strain evidence="1">ISS141</strain>
    </source>
</reference>
<evidence type="ECO:0000313" key="2">
    <source>
        <dbReference type="Proteomes" id="UP000054815"/>
    </source>
</evidence>
<dbReference type="EMBL" id="JYDU01000416">
    <property type="protein sequence ID" value="KRX86238.1"/>
    <property type="molecule type" value="Genomic_DNA"/>
</dbReference>